<dbReference type="EMBL" id="CP018171">
    <property type="protein sequence ID" value="APH74816.1"/>
    <property type="molecule type" value="Genomic_DNA"/>
</dbReference>
<proteinExistence type="inferred from homology"/>
<reference evidence="5" key="1">
    <citation type="submission" date="2016-11" db="EMBL/GenBank/DDBJ databases">
        <title>Mesorhizobium oceanicum sp. nov., isolated from deep seawater in South China Sea.</title>
        <authorList>
            <person name="Fu G.-Y."/>
        </authorList>
    </citation>
    <scope>NUCLEOTIDE SEQUENCE [LARGE SCALE GENOMIC DNA]</scope>
    <source>
        <strain evidence="5">B7</strain>
    </source>
</reference>
<evidence type="ECO:0000259" key="2">
    <source>
        <dbReference type="Pfam" id="PF03972"/>
    </source>
</evidence>
<dbReference type="InterPro" id="IPR042188">
    <property type="entry name" value="MmgE/PrpD_sf_2"/>
</dbReference>
<organism evidence="4 5">
    <name type="scientific">Aquibium oceanicum</name>
    <dbReference type="NCBI Taxonomy" id="1670800"/>
    <lineage>
        <taxon>Bacteria</taxon>
        <taxon>Pseudomonadati</taxon>
        <taxon>Pseudomonadota</taxon>
        <taxon>Alphaproteobacteria</taxon>
        <taxon>Hyphomicrobiales</taxon>
        <taxon>Phyllobacteriaceae</taxon>
        <taxon>Aquibium</taxon>
    </lineage>
</organism>
<evidence type="ECO:0000256" key="1">
    <source>
        <dbReference type="ARBA" id="ARBA00006174"/>
    </source>
</evidence>
<dbReference type="Gene3D" id="3.30.1330.120">
    <property type="entry name" value="2-methylcitrate dehydratase PrpD"/>
    <property type="match status" value="1"/>
</dbReference>
<protein>
    <recommendedName>
        <fullName evidence="6">2-methylcitrate dehydratase</fullName>
    </recommendedName>
</protein>
<dbReference type="PANTHER" id="PTHR16943:SF8">
    <property type="entry name" value="2-METHYLCITRATE DEHYDRATASE"/>
    <property type="match status" value="1"/>
</dbReference>
<feature type="domain" description="MmgE/PrpD N-terminal" evidence="2">
    <location>
        <begin position="25"/>
        <end position="263"/>
    </location>
</feature>
<evidence type="ECO:0000313" key="4">
    <source>
        <dbReference type="EMBL" id="APH74816.1"/>
    </source>
</evidence>
<dbReference type="Pfam" id="PF19305">
    <property type="entry name" value="MmgE_PrpD_C"/>
    <property type="match status" value="1"/>
</dbReference>
<dbReference type="InterPro" id="IPR005656">
    <property type="entry name" value="MmgE_PrpD"/>
</dbReference>
<dbReference type="PANTHER" id="PTHR16943">
    <property type="entry name" value="2-METHYLCITRATE DEHYDRATASE-RELATED"/>
    <property type="match status" value="1"/>
</dbReference>
<dbReference type="Gene3D" id="1.10.4100.10">
    <property type="entry name" value="2-methylcitrate dehydratase PrpD"/>
    <property type="match status" value="1"/>
</dbReference>
<name>A0A1L3SZH2_9HYPH</name>
<dbReference type="InterPro" id="IPR036148">
    <property type="entry name" value="MmgE/PrpD_sf"/>
</dbReference>
<dbReference type="GO" id="GO:0016829">
    <property type="term" value="F:lyase activity"/>
    <property type="evidence" value="ECO:0007669"/>
    <property type="project" value="InterPro"/>
</dbReference>
<dbReference type="InterPro" id="IPR045336">
    <property type="entry name" value="MmgE_PrpD_N"/>
</dbReference>
<comment type="similarity">
    <text evidence="1">Belongs to the PrpD family.</text>
</comment>
<dbReference type="KEGG" id="meso:BSQ44_24675"/>
<evidence type="ECO:0000259" key="3">
    <source>
        <dbReference type="Pfam" id="PF19305"/>
    </source>
</evidence>
<dbReference type="InterPro" id="IPR045337">
    <property type="entry name" value="MmgE_PrpD_C"/>
</dbReference>
<feature type="domain" description="MmgE/PrpD C-terminal" evidence="3">
    <location>
        <begin position="288"/>
        <end position="449"/>
    </location>
</feature>
<dbReference type="Pfam" id="PF03972">
    <property type="entry name" value="MmgE_PrpD_N"/>
    <property type="match status" value="1"/>
</dbReference>
<dbReference type="AlphaFoldDB" id="A0A1L3SZH2"/>
<keyword evidence="5" id="KW-1185">Reference proteome</keyword>
<dbReference type="STRING" id="1670800.BSQ44_24675"/>
<dbReference type="InterPro" id="IPR042183">
    <property type="entry name" value="MmgE/PrpD_sf_1"/>
</dbReference>
<gene>
    <name evidence="4" type="ORF">BSQ44_24675</name>
</gene>
<dbReference type="Proteomes" id="UP000182840">
    <property type="component" value="Chromosome"/>
</dbReference>
<evidence type="ECO:0000313" key="5">
    <source>
        <dbReference type="Proteomes" id="UP000182840"/>
    </source>
</evidence>
<evidence type="ECO:0008006" key="6">
    <source>
        <dbReference type="Google" id="ProtNLM"/>
    </source>
</evidence>
<accession>A0A1L3SZH2</accession>
<dbReference type="SUPFAM" id="SSF103378">
    <property type="entry name" value="2-methylcitrate dehydratase PrpD"/>
    <property type="match status" value="1"/>
</dbReference>
<sequence length="477" mass="49462">MRAGMDTVQLRDAGTVATAYRSTGLIEFLHDLTYDQLPQDVRAKARQCLLDALGCGLFGTLQPWSCILTAEMIEERSAGNCTVIGHDARLSAPAAAMCNGLAIHGYELDDLIASSIIHPAAAVVPAALAAAEASGASGEAVILGIVAGYEIMHRVAVAMGVAPSRLGFHVTSLTAPVAAAMAAGKVTGLDLGQLTSAIGVSCSAASGIKAFASGDGGGMVKRLHLGRGAEAGVRACQLVRRGFSGPPYAIDGRFGLLEIFGGATAAPERLTDGLGSKWAISDIWFKVYPICGWIQPVVQVLSDMRGDRTFAAKDVASVKVGVSSYAAANNGNPAPVDTMGAQYSIPFCAALALLGDPKDPAEYGGDRLSEPAMREIQSKVEIYVSPEAEAVYPAKFAADVELTLADGSVRRMFVPECRGTPADPCSDAELEQKFLILARKVLGQDDARALAGKVSQVDGLESLADLTRLLGAAPKAS</sequence>